<keyword evidence="4" id="KW-1185">Reference proteome</keyword>
<dbReference type="InterPro" id="IPR036728">
    <property type="entry name" value="PBP_GOBP_sf"/>
</dbReference>
<dbReference type="Proteomes" id="UP000007266">
    <property type="component" value="Linkage group 6"/>
</dbReference>
<feature type="chain" id="PRO_5007309992" evidence="2">
    <location>
        <begin position="22"/>
        <end position="131"/>
    </location>
</feature>
<evidence type="ECO:0000313" key="4">
    <source>
        <dbReference type="Proteomes" id="UP000007266"/>
    </source>
</evidence>
<dbReference type="GO" id="GO:0005615">
    <property type="term" value="C:extracellular space"/>
    <property type="evidence" value="ECO:0000318"/>
    <property type="project" value="GO_Central"/>
</dbReference>
<dbReference type="InterPro" id="IPR006170">
    <property type="entry name" value="PBP/GOBP"/>
</dbReference>
<accession>D2A675</accession>
<dbReference type="OrthoDB" id="6776721at2759"/>
<dbReference type="Gene3D" id="1.10.238.20">
    <property type="entry name" value="Pheromone/general odorant binding protein domain"/>
    <property type="match status" value="1"/>
</dbReference>
<dbReference type="FunFam" id="1.10.238.20:FF:000041">
    <property type="entry name" value="Odorant binding protein 20"/>
    <property type="match status" value="1"/>
</dbReference>
<proteinExistence type="predicted"/>
<dbReference type="EMBL" id="KQ971346">
    <property type="protein sequence ID" value="EFA05793.2"/>
    <property type="molecule type" value="Genomic_DNA"/>
</dbReference>
<protein>
    <submittedName>
        <fullName evidence="3">Odorant binding protein 20</fullName>
    </submittedName>
</protein>
<reference evidence="3 4" key="1">
    <citation type="journal article" date="2008" name="Nature">
        <title>The genome of the model beetle and pest Tribolium castaneum.</title>
        <authorList>
            <consortium name="Tribolium Genome Sequencing Consortium"/>
            <person name="Richards S."/>
            <person name="Gibbs R.A."/>
            <person name="Weinstock G.M."/>
            <person name="Brown S.J."/>
            <person name="Denell R."/>
            <person name="Beeman R.W."/>
            <person name="Gibbs R."/>
            <person name="Beeman R.W."/>
            <person name="Brown S.J."/>
            <person name="Bucher G."/>
            <person name="Friedrich M."/>
            <person name="Grimmelikhuijzen C.J."/>
            <person name="Klingler M."/>
            <person name="Lorenzen M."/>
            <person name="Richards S."/>
            <person name="Roth S."/>
            <person name="Schroder R."/>
            <person name="Tautz D."/>
            <person name="Zdobnov E.M."/>
            <person name="Muzny D."/>
            <person name="Gibbs R.A."/>
            <person name="Weinstock G.M."/>
            <person name="Attaway T."/>
            <person name="Bell S."/>
            <person name="Buhay C.J."/>
            <person name="Chandrabose M.N."/>
            <person name="Chavez D."/>
            <person name="Clerk-Blankenburg K.P."/>
            <person name="Cree A."/>
            <person name="Dao M."/>
            <person name="Davis C."/>
            <person name="Chacko J."/>
            <person name="Dinh H."/>
            <person name="Dugan-Rocha S."/>
            <person name="Fowler G."/>
            <person name="Garner T.T."/>
            <person name="Garnes J."/>
            <person name="Gnirke A."/>
            <person name="Hawes A."/>
            <person name="Hernandez J."/>
            <person name="Hines S."/>
            <person name="Holder M."/>
            <person name="Hume J."/>
            <person name="Jhangiani S.N."/>
            <person name="Joshi V."/>
            <person name="Khan Z.M."/>
            <person name="Jackson L."/>
            <person name="Kovar C."/>
            <person name="Kowis A."/>
            <person name="Lee S."/>
            <person name="Lewis L.R."/>
            <person name="Margolis J."/>
            <person name="Morgan M."/>
            <person name="Nazareth L.V."/>
            <person name="Nguyen N."/>
            <person name="Okwuonu G."/>
            <person name="Parker D."/>
            <person name="Richards S."/>
            <person name="Ruiz S.J."/>
            <person name="Santibanez J."/>
            <person name="Savard J."/>
            <person name="Scherer S.E."/>
            <person name="Schneider B."/>
            <person name="Sodergren E."/>
            <person name="Tautz D."/>
            <person name="Vattahil S."/>
            <person name="Villasana D."/>
            <person name="White C.S."/>
            <person name="Wright R."/>
            <person name="Park Y."/>
            <person name="Beeman R.W."/>
            <person name="Lord J."/>
            <person name="Oppert B."/>
            <person name="Lorenzen M."/>
            <person name="Brown S."/>
            <person name="Wang L."/>
            <person name="Savard J."/>
            <person name="Tautz D."/>
            <person name="Richards S."/>
            <person name="Weinstock G."/>
            <person name="Gibbs R.A."/>
            <person name="Liu Y."/>
            <person name="Worley K."/>
            <person name="Weinstock G."/>
            <person name="Elsik C.G."/>
            <person name="Reese J.T."/>
            <person name="Elhaik E."/>
            <person name="Landan G."/>
            <person name="Graur D."/>
            <person name="Arensburger P."/>
            <person name="Atkinson P."/>
            <person name="Beeman R.W."/>
            <person name="Beidler J."/>
            <person name="Brown S.J."/>
            <person name="Demuth J.P."/>
            <person name="Drury D.W."/>
            <person name="Du Y.Z."/>
            <person name="Fujiwara H."/>
            <person name="Lorenzen M."/>
            <person name="Maselli V."/>
            <person name="Osanai M."/>
            <person name="Park Y."/>
            <person name="Robertson H.M."/>
            <person name="Tu Z."/>
            <person name="Wang J.J."/>
            <person name="Wang S."/>
            <person name="Richards S."/>
            <person name="Song H."/>
            <person name="Zhang L."/>
            <person name="Sodergren E."/>
            <person name="Werner D."/>
            <person name="Stanke M."/>
            <person name="Morgenstern B."/>
            <person name="Solovyev V."/>
            <person name="Kosarev P."/>
            <person name="Brown G."/>
            <person name="Chen H.C."/>
            <person name="Ermolaeva O."/>
            <person name="Hlavina W."/>
            <person name="Kapustin Y."/>
            <person name="Kiryutin B."/>
            <person name="Kitts P."/>
            <person name="Maglott D."/>
            <person name="Pruitt K."/>
            <person name="Sapojnikov V."/>
            <person name="Souvorov A."/>
            <person name="Mackey A.J."/>
            <person name="Waterhouse R.M."/>
            <person name="Wyder S."/>
            <person name="Zdobnov E.M."/>
            <person name="Zdobnov E.M."/>
            <person name="Wyder S."/>
            <person name="Kriventseva E.V."/>
            <person name="Kadowaki T."/>
            <person name="Bork P."/>
            <person name="Aranda M."/>
            <person name="Bao R."/>
            <person name="Beermann A."/>
            <person name="Berns N."/>
            <person name="Bolognesi R."/>
            <person name="Bonneton F."/>
            <person name="Bopp D."/>
            <person name="Brown S.J."/>
            <person name="Bucher G."/>
            <person name="Butts T."/>
            <person name="Chaumot A."/>
            <person name="Denell R.E."/>
            <person name="Ferrier D.E."/>
            <person name="Friedrich M."/>
            <person name="Gordon C.M."/>
            <person name="Jindra M."/>
            <person name="Klingler M."/>
            <person name="Lan Q."/>
            <person name="Lattorff H.M."/>
            <person name="Laudet V."/>
            <person name="von Levetsow C."/>
            <person name="Liu Z."/>
            <person name="Lutz R."/>
            <person name="Lynch J.A."/>
            <person name="da Fonseca R.N."/>
            <person name="Posnien N."/>
            <person name="Reuter R."/>
            <person name="Roth S."/>
            <person name="Savard J."/>
            <person name="Schinko J.B."/>
            <person name="Schmitt C."/>
            <person name="Schoppmeier M."/>
            <person name="Schroder R."/>
            <person name="Shippy T.D."/>
            <person name="Simonnet F."/>
            <person name="Marques-Souza H."/>
            <person name="Tautz D."/>
            <person name="Tomoyasu Y."/>
            <person name="Trauner J."/>
            <person name="Van der Zee M."/>
            <person name="Vervoort M."/>
            <person name="Wittkopp N."/>
            <person name="Wimmer E.A."/>
            <person name="Yang X."/>
            <person name="Jones A.K."/>
            <person name="Sattelle D.B."/>
            <person name="Ebert P.R."/>
            <person name="Nelson D."/>
            <person name="Scott J.G."/>
            <person name="Beeman R.W."/>
            <person name="Muthukrishnan S."/>
            <person name="Kramer K.J."/>
            <person name="Arakane Y."/>
            <person name="Beeman R.W."/>
            <person name="Zhu Q."/>
            <person name="Hogenkamp D."/>
            <person name="Dixit R."/>
            <person name="Oppert B."/>
            <person name="Jiang H."/>
            <person name="Zou Z."/>
            <person name="Marshall J."/>
            <person name="Elpidina E."/>
            <person name="Vinokurov K."/>
            <person name="Oppert C."/>
            <person name="Zou Z."/>
            <person name="Evans J."/>
            <person name="Lu Z."/>
            <person name="Zhao P."/>
            <person name="Sumathipala N."/>
            <person name="Altincicek B."/>
            <person name="Vilcinskas A."/>
            <person name="Williams M."/>
            <person name="Hultmark D."/>
            <person name="Hetru C."/>
            <person name="Jiang H."/>
            <person name="Grimmelikhuijzen C.J."/>
            <person name="Hauser F."/>
            <person name="Cazzamali G."/>
            <person name="Williamson M."/>
            <person name="Park Y."/>
            <person name="Li B."/>
            <person name="Tanaka Y."/>
            <person name="Predel R."/>
            <person name="Neupert S."/>
            <person name="Schachtner J."/>
            <person name="Verleyen P."/>
            <person name="Raible F."/>
            <person name="Bork P."/>
            <person name="Friedrich M."/>
            <person name="Walden K.K."/>
            <person name="Robertson H.M."/>
            <person name="Angeli S."/>
            <person name="Foret S."/>
            <person name="Bucher G."/>
            <person name="Schuetz S."/>
            <person name="Maleszka R."/>
            <person name="Wimmer E.A."/>
            <person name="Beeman R.W."/>
            <person name="Lorenzen M."/>
            <person name="Tomoyasu Y."/>
            <person name="Miller S.C."/>
            <person name="Grossmann D."/>
            <person name="Bucher G."/>
        </authorList>
    </citation>
    <scope>NUCLEOTIDE SEQUENCE [LARGE SCALE GENOMIC DNA]</scope>
    <source>
        <strain evidence="3 4">Georgia GA2</strain>
    </source>
</reference>
<reference evidence="3 4" key="2">
    <citation type="journal article" date="2010" name="Nucleic Acids Res.">
        <title>BeetleBase in 2010: revisions to provide comprehensive genomic information for Tribolium castaneum.</title>
        <authorList>
            <person name="Kim H.S."/>
            <person name="Murphy T."/>
            <person name="Xia J."/>
            <person name="Caragea D."/>
            <person name="Park Y."/>
            <person name="Beeman R.W."/>
            <person name="Lorenzen M.D."/>
            <person name="Butcher S."/>
            <person name="Manak J.R."/>
            <person name="Brown S.J."/>
        </authorList>
    </citation>
    <scope>GENOME REANNOTATION</scope>
    <source>
        <strain evidence="3 4">Georgia GA2</strain>
    </source>
</reference>
<dbReference type="HOGENOM" id="CLU_1943515_0_0_1"/>
<dbReference type="InParanoid" id="D2A675"/>
<name>D2A675_TRICA</name>
<dbReference type="AlphaFoldDB" id="D2A675"/>
<feature type="signal peptide" evidence="2">
    <location>
        <begin position="1"/>
        <end position="21"/>
    </location>
</feature>
<evidence type="ECO:0000313" key="3">
    <source>
        <dbReference type="EMBL" id="EFA05793.2"/>
    </source>
</evidence>
<sequence length="131" mass="14868">MATRFCFGLLILFVGTVLVFAENEHEILEVRALCMNETGVSEETARNYKPAEDPASEEILCMVKCIFEKIGCLKDDGSFCVDTMKKKNYIMDVINEENEEKIYECLRGVGKITNCRDMAAVEECFVKNDSK</sequence>
<dbReference type="STRING" id="7070.D2A675"/>
<dbReference type="GO" id="GO:0007608">
    <property type="term" value="P:sensory perception of smell"/>
    <property type="evidence" value="ECO:0000318"/>
    <property type="project" value="GO_Central"/>
</dbReference>
<dbReference type="SMR" id="D2A675"/>
<keyword evidence="1 2" id="KW-0732">Signal</keyword>
<dbReference type="PANTHER" id="PTHR11857">
    <property type="entry name" value="ODORANT BINDING PROTEIN-RELATED"/>
    <property type="match status" value="1"/>
</dbReference>
<evidence type="ECO:0000256" key="1">
    <source>
        <dbReference type="ARBA" id="ARBA00022729"/>
    </source>
</evidence>
<dbReference type="SUPFAM" id="SSF47565">
    <property type="entry name" value="Insect pheromone/odorant-binding proteins"/>
    <property type="match status" value="1"/>
</dbReference>
<organism evidence="3 4">
    <name type="scientific">Tribolium castaneum</name>
    <name type="common">Red flour beetle</name>
    <dbReference type="NCBI Taxonomy" id="7070"/>
    <lineage>
        <taxon>Eukaryota</taxon>
        <taxon>Metazoa</taxon>
        <taxon>Ecdysozoa</taxon>
        <taxon>Arthropoda</taxon>
        <taxon>Hexapoda</taxon>
        <taxon>Insecta</taxon>
        <taxon>Pterygota</taxon>
        <taxon>Neoptera</taxon>
        <taxon>Endopterygota</taxon>
        <taxon>Coleoptera</taxon>
        <taxon>Polyphaga</taxon>
        <taxon>Cucujiformia</taxon>
        <taxon>Tenebrionidae</taxon>
        <taxon>Tenebrionidae incertae sedis</taxon>
        <taxon>Tribolium</taxon>
    </lineage>
</organism>
<dbReference type="Pfam" id="PF01395">
    <property type="entry name" value="PBP_GOBP"/>
    <property type="match status" value="1"/>
</dbReference>
<dbReference type="GO" id="GO:0005549">
    <property type="term" value="F:odorant binding"/>
    <property type="evidence" value="ECO:0007669"/>
    <property type="project" value="InterPro"/>
</dbReference>
<dbReference type="PANTHER" id="PTHR11857:SF48">
    <property type="entry name" value="GENERAL ODORANT-BINDING PROTEIN 57C-RELATED"/>
    <property type="match status" value="1"/>
</dbReference>
<dbReference type="CDD" id="cd23992">
    <property type="entry name" value="PBP_GOBP"/>
    <property type="match status" value="1"/>
</dbReference>
<evidence type="ECO:0000256" key="2">
    <source>
        <dbReference type="SAM" id="SignalP"/>
    </source>
</evidence>
<gene>
    <name evidence="3" type="primary">AUGUSTUS-3.0.2_30443</name>
    <name evidence="3" type="ORF">TcasGA2_TC030443</name>
</gene>
<dbReference type="KEGG" id="tca:107398082"/>